<proteinExistence type="predicted"/>
<keyword evidence="4" id="KW-1185">Reference proteome</keyword>
<protein>
    <submittedName>
        <fullName evidence="3">Trypsin-like peptidase domain-containing protein</fullName>
    </submittedName>
</protein>
<reference evidence="3 4" key="1">
    <citation type="submission" date="2019-04" db="EMBL/GenBank/DDBJ databases">
        <title>Streptomyces piniterrae sp. nov., a heliquinomycin-producing actinomycete isolated from rhizosphere soil of Pinus yunnanensis.</title>
        <authorList>
            <person name="Zhuang X."/>
            <person name="Zhao J."/>
        </authorList>
    </citation>
    <scope>NUCLEOTIDE SEQUENCE [LARGE SCALE GENOMIC DNA]</scope>
    <source>
        <strain evidence="4">jys28</strain>
    </source>
</reference>
<dbReference type="AlphaFoldDB" id="A0A4V5MIV7"/>
<dbReference type="OrthoDB" id="3307525at2"/>
<organism evidence="3 4">
    <name type="scientific">Streptomyces piniterrae</name>
    <dbReference type="NCBI Taxonomy" id="2571125"/>
    <lineage>
        <taxon>Bacteria</taxon>
        <taxon>Bacillati</taxon>
        <taxon>Actinomycetota</taxon>
        <taxon>Actinomycetes</taxon>
        <taxon>Kitasatosporales</taxon>
        <taxon>Streptomycetaceae</taxon>
        <taxon>Streptomyces</taxon>
    </lineage>
</organism>
<comment type="caution">
    <text evidence="3">The sequence shown here is derived from an EMBL/GenBank/DDBJ whole genome shotgun (WGS) entry which is preliminary data.</text>
</comment>
<evidence type="ECO:0000256" key="1">
    <source>
        <dbReference type="SAM" id="MobiDB-lite"/>
    </source>
</evidence>
<dbReference type="SUPFAM" id="SSF50494">
    <property type="entry name" value="Trypsin-like serine proteases"/>
    <property type="match status" value="1"/>
</dbReference>
<sequence>MIADAGPDTPLHLSFASVRDGGQAVGAGVLVAERLVLTCAHVVNSALGRGRFVQQTPGHDDTVTVRLPHVAAGRDLTARVVREMWVPPRATARGGDPVVPGSLPYHGDLAVLELAADPPAGAAPAPFLLHHYGNDVIALWASGNPLPTVRAVPRVSAPPWIALDVTGGAQVTEGFSGGPLWDRERQAVVGLVAAVHRAPEPAAPGAPPATMYAISVPAIEAELPTLPPSAVPTARRGVQQLLVALERVLQGRQAVLACEERLAARLGRPSAGPAADLERLVGLAVGVRRGIPELLDLVRDHVPYGGDPYGADRYDPHARAGGYAARDDWERLRRAARAVRPGEFLTTRQRRDLSGLLAYCTRTDPRALLEGVLPHAPELPAVTGLADAVDALEGFGSTAGAPVPPLLQGVVRISADERSAGAFYPAEDLDAWVERVAARCGVDDAAVSQFRADLAAAAPTTPPGGATARINGTDEPAAAPRVQVELLPTATGRRFTYQIWAWADRQSHRLALVRDAEAGSEQVVDDIRRVLRTEVREDPETALVEYFLPSAWLGLEVDSWESCDSDEDGPFAPGITRRVVVRTTERSRESYAGWKQRTAALPHAKRLVLDHRHTDRKVARAQLEVHRDAGTVILCCEPHHHGTLLRQCVQAGVHTVLWHRAEHGAQIARDLLAIVEGTDHTQVPEAVRLERAKAMAEPESASHHGRRLSLLYDAPDHRPPQLAPDAWVLTQP</sequence>
<dbReference type="Pfam" id="PF20028">
    <property type="entry name" value="VMAP-C"/>
    <property type="match status" value="1"/>
</dbReference>
<feature type="region of interest" description="Disordered" evidence="1">
    <location>
        <begin position="712"/>
        <end position="732"/>
    </location>
</feature>
<dbReference type="Pfam" id="PF13365">
    <property type="entry name" value="Trypsin_2"/>
    <property type="match status" value="1"/>
</dbReference>
<feature type="domain" description="vWA-MoxR associated protein C-terminal" evidence="2">
    <location>
        <begin position="494"/>
        <end position="715"/>
    </location>
</feature>
<dbReference type="EMBL" id="SUMB01000010">
    <property type="protein sequence ID" value="TJZ46118.1"/>
    <property type="molecule type" value="Genomic_DNA"/>
</dbReference>
<dbReference type="InterPro" id="IPR009003">
    <property type="entry name" value="Peptidase_S1_PA"/>
</dbReference>
<dbReference type="RefSeq" id="WP_136742714.1">
    <property type="nucleotide sequence ID" value="NZ_SUMB01000010.1"/>
</dbReference>
<evidence type="ECO:0000259" key="2">
    <source>
        <dbReference type="Pfam" id="PF20028"/>
    </source>
</evidence>
<name>A0A4V5MIV7_9ACTN</name>
<accession>A0A4V5MIV7</accession>
<evidence type="ECO:0000313" key="4">
    <source>
        <dbReference type="Proteomes" id="UP000308697"/>
    </source>
</evidence>
<evidence type="ECO:0000313" key="3">
    <source>
        <dbReference type="EMBL" id="TJZ46118.1"/>
    </source>
</evidence>
<gene>
    <name evidence="3" type="ORF">FCH28_26725</name>
</gene>
<dbReference type="InterPro" id="IPR045450">
    <property type="entry name" value="VMAP_C"/>
</dbReference>
<dbReference type="Proteomes" id="UP000308697">
    <property type="component" value="Unassembled WGS sequence"/>
</dbReference>